<gene>
    <name evidence="2" type="ORF">NSP04_02895</name>
</gene>
<name>A0ABT1XEB9_9BURK</name>
<feature type="coiled-coil region" evidence="1">
    <location>
        <begin position="97"/>
        <end position="124"/>
    </location>
</feature>
<dbReference type="RefSeq" id="WP_257510837.1">
    <property type="nucleotide sequence ID" value="NZ_JANKHG010000014.1"/>
</dbReference>
<dbReference type="Proteomes" id="UP001165267">
    <property type="component" value="Unassembled WGS sequence"/>
</dbReference>
<dbReference type="EMBL" id="JANKHG010000014">
    <property type="protein sequence ID" value="MCR2745590.1"/>
    <property type="molecule type" value="Genomic_DNA"/>
</dbReference>
<evidence type="ECO:0000313" key="3">
    <source>
        <dbReference type="Proteomes" id="UP001165267"/>
    </source>
</evidence>
<proteinExistence type="predicted"/>
<keyword evidence="1" id="KW-0175">Coiled coil</keyword>
<protein>
    <submittedName>
        <fullName evidence="2">Uncharacterized protein</fullName>
    </submittedName>
</protein>
<organism evidence="2 3">
    <name type="scientific">Limnobacter parvus</name>
    <dbReference type="NCBI Taxonomy" id="2939690"/>
    <lineage>
        <taxon>Bacteria</taxon>
        <taxon>Pseudomonadati</taxon>
        <taxon>Pseudomonadota</taxon>
        <taxon>Betaproteobacteria</taxon>
        <taxon>Burkholderiales</taxon>
        <taxon>Burkholderiaceae</taxon>
        <taxon>Limnobacter</taxon>
    </lineage>
</organism>
<evidence type="ECO:0000256" key="1">
    <source>
        <dbReference type="SAM" id="Coils"/>
    </source>
</evidence>
<reference evidence="2" key="1">
    <citation type="submission" date="2022-07" db="EMBL/GenBank/DDBJ databases">
        <authorList>
            <person name="Xamxidin M."/>
        </authorList>
    </citation>
    <scope>NUCLEOTIDE SEQUENCE</scope>
    <source>
        <strain evidence="2">YS8-69</strain>
    </source>
</reference>
<evidence type="ECO:0000313" key="2">
    <source>
        <dbReference type="EMBL" id="MCR2745590.1"/>
    </source>
</evidence>
<sequence length="194" mass="21899">MGYFTIDQKKTRQNERCIATCVDHNLESTKALQRGANVLQKCVKNLAEQSSALSCQSGPFKRWTQKTFDSDFAKILQQQKSSRPAALDALNKTSELTTQAKQRLAATEALIKDLEDTNRRIEAKVDQLHKPRLTRDLRLSQSSIVQGAKDLTLELSYRQSAEQVLALRDQIRACGDQIENNKDTLMNQYGFPAP</sequence>
<accession>A0ABT1XEB9</accession>
<keyword evidence="3" id="KW-1185">Reference proteome</keyword>
<comment type="caution">
    <text evidence="2">The sequence shown here is derived from an EMBL/GenBank/DDBJ whole genome shotgun (WGS) entry which is preliminary data.</text>
</comment>